<dbReference type="AlphaFoldDB" id="A0A511FE93"/>
<keyword evidence="3 12" id="KW-0812">Transmembrane</keyword>
<keyword evidence="15" id="KW-1185">Reference proteome</keyword>
<dbReference type="Proteomes" id="UP000321723">
    <property type="component" value="Unassembled WGS sequence"/>
</dbReference>
<keyword evidence="6" id="KW-0560">Oxidoreductase</keyword>
<dbReference type="InterPro" id="IPR050450">
    <property type="entry name" value="COX15/CtaA_HemeA_synthase"/>
</dbReference>
<dbReference type="GO" id="GO:0016491">
    <property type="term" value="F:oxidoreductase activity"/>
    <property type="evidence" value="ECO:0007669"/>
    <property type="project" value="UniProtKB-KW"/>
</dbReference>
<feature type="transmembrane region" description="Helical" evidence="12">
    <location>
        <begin position="228"/>
        <end position="248"/>
    </location>
</feature>
<dbReference type="GO" id="GO:0006784">
    <property type="term" value="P:heme A biosynthetic process"/>
    <property type="evidence" value="ECO:0007669"/>
    <property type="project" value="InterPro"/>
</dbReference>
<dbReference type="PANTHER" id="PTHR35457:SF1">
    <property type="entry name" value="HEME A SYNTHASE"/>
    <property type="match status" value="1"/>
</dbReference>
<reference evidence="13 15" key="1">
    <citation type="submission" date="2019-07" db="EMBL/GenBank/DDBJ databases">
        <title>Whole genome shotgun sequence of Cellulomonas hominis NBRC 16055.</title>
        <authorList>
            <person name="Hosoyama A."/>
            <person name="Uohara A."/>
            <person name="Ohji S."/>
            <person name="Ichikawa N."/>
        </authorList>
    </citation>
    <scope>NUCLEOTIDE SEQUENCE [LARGE SCALE GENOMIC DNA]</scope>
    <source>
        <strain evidence="13 15">NBRC 16055</strain>
    </source>
</reference>
<comment type="caution">
    <text evidence="13">The sequence shown here is derived from an EMBL/GenBank/DDBJ whole genome shotgun (WGS) entry which is preliminary data.</text>
</comment>
<proteinExistence type="predicted"/>
<keyword evidence="10" id="KW-1015">Disulfide bond</keyword>
<evidence type="ECO:0000313" key="13">
    <source>
        <dbReference type="EMBL" id="GEL47570.1"/>
    </source>
</evidence>
<evidence type="ECO:0000256" key="7">
    <source>
        <dbReference type="ARBA" id="ARBA00023004"/>
    </source>
</evidence>
<evidence type="ECO:0000256" key="3">
    <source>
        <dbReference type="ARBA" id="ARBA00022692"/>
    </source>
</evidence>
<name>A0A511FE93_9CELL</name>
<feature type="transmembrane region" description="Helical" evidence="12">
    <location>
        <begin position="260"/>
        <end position="278"/>
    </location>
</feature>
<protein>
    <submittedName>
        <fullName evidence="14">Cytochrome c oxidase assembly protein subunit 15</fullName>
    </submittedName>
    <submittedName>
        <fullName evidence="13">Protein required for cytochrome oxidase assembly</fullName>
    </submittedName>
</protein>
<keyword evidence="7" id="KW-0408">Iron</keyword>
<feature type="transmembrane region" description="Helical" evidence="12">
    <location>
        <begin position="186"/>
        <end position="208"/>
    </location>
</feature>
<evidence type="ECO:0000313" key="15">
    <source>
        <dbReference type="Proteomes" id="UP000321723"/>
    </source>
</evidence>
<keyword evidence="4" id="KW-0479">Metal-binding</keyword>
<keyword evidence="5 12" id="KW-1133">Transmembrane helix</keyword>
<feature type="transmembrane region" description="Helical" evidence="12">
    <location>
        <begin position="90"/>
        <end position="107"/>
    </location>
</feature>
<comment type="subcellular location">
    <subcellularLocation>
        <location evidence="1">Membrane</location>
        <topology evidence="1">Multi-pass membrane protein</topology>
    </subcellularLocation>
</comment>
<comment type="pathway">
    <text evidence="11">Porphyrin-containing compound metabolism.</text>
</comment>
<dbReference type="EMBL" id="JACHDN010000001">
    <property type="protein sequence ID" value="MBB5474502.1"/>
    <property type="molecule type" value="Genomic_DNA"/>
</dbReference>
<evidence type="ECO:0000256" key="6">
    <source>
        <dbReference type="ARBA" id="ARBA00023002"/>
    </source>
</evidence>
<evidence type="ECO:0000256" key="1">
    <source>
        <dbReference type="ARBA" id="ARBA00004141"/>
    </source>
</evidence>
<dbReference type="Pfam" id="PF02628">
    <property type="entry name" value="COX15-CtaA"/>
    <property type="match status" value="1"/>
</dbReference>
<sequence>MSRPDVAADPQPEPAARASRFADLRERFTQPVLVANLVGQIGIVVTGGAVRLTGSGLGCSTWPQCEPGQFAPVFHEAATYHRFVEFGNRTLTGVLGVLAVLVILVVWTDRRRSPAYRWLGFAPLVGVAAQAVIGGVIVLLHLHPAWVSLHFLVSMLLVVTSTLLVHRSQEGDGAPVPVVGPAVRRLAPVLAVLMAVVLVLGTITTGAGPHSGDEEVGYRIAVDPYLMARVHAASAWLFVGVLAALLWLNRRGPAVLRRRGWVMVALVALQGVIGYVQVATDLPVLLVLLHMLGAALLAGGTTRYLLTFRTRA</sequence>
<dbReference type="GO" id="GO:0016020">
    <property type="term" value="C:membrane"/>
    <property type="evidence" value="ECO:0007669"/>
    <property type="project" value="UniProtKB-SubCell"/>
</dbReference>
<keyword evidence="8" id="KW-0350">Heme biosynthesis</keyword>
<evidence type="ECO:0000256" key="5">
    <source>
        <dbReference type="ARBA" id="ARBA00022989"/>
    </source>
</evidence>
<dbReference type="Proteomes" id="UP000564629">
    <property type="component" value="Unassembled WGS sequence"/>
</dbReference>
<dbReference type="GO" id="GO:0046872">
    <property type="term" value="F:metal ion binding"/>
    <property type="evidence" value="ECO:0007669"/>
    <property type="project" value="UniProtKB-KW"/>
</dbReference>
<evidence type="ECO:0000313" key="16">
    <source>
        <dbReference type="Proteomes" id="UP000564629"/>
    </source>
</evidence>
<dbReference type="EMBL" id="BJVQ01000041">
    <property type="protein sequence ID" value="GEL47570.1"/>
    <property type="molecule type" value="Genomic_DNA"/>
</dbReference>
<evidence type="ECO:0000256" key="9">
    <source>
        <dbReference type="ARBA" id="ARBA00023136"/>
    </source>
</evidence>
<keyword evidence="9 12" id="KW-0472">Membrane</keyword>
<evidence type="ECO:0000256" key="4">
    <source>
        <dbReference type="ARBA" id="ARBA00022723"/>
    </source>
</evidence>
<feature type="transmembrane region" description="Helical" evidence="12">
    <location>
        <begin position="146"/>
        <end position="165"/>
    </location>
</feature>
<evidence type="ECO:0000313" key="14">
    <source>
        <dbReference type="EMBL" id="MBB5474502.1"/>
    </source>
</evidence>
<evidence type="ECO:0000256" key="11">
    <source>
        <dbReference type="ARBA" id="ARBA00023444"/>
    </source>
</evidence>
<dbReference type="PANTHER" id="PTHR35457">
    <property type="entry name" value="HEME A SYNTHASE"/>
    <property type="match status" value="1"/>
</dbReference>
<organism evidence="13 15">
    <name type="scientific">Cellulomonas hominis</name>
    <dbReference type="NCBI Taxonomy" id="156981"/>
    <lineage>
        <taxon>Bacteria</taxon>
        <taxon>Bacillati</taxon>
        <taxon>Actinomycetota</taxon>
        <taxon>Actinomycetes</taxon>
        <taxon>Micrococcales</taxon>
        <taxon>Cellulomonadaceae</taxon>
        <taxon>Cellulomonas</taxon>
    </lineage>
</organism>
<evidence type="ECO:0000256" key="8">
    <source>
        <dbReference type="ARBA" id="ARBA00023133"/>
    </source>
</evidence>
<accession>A0A511FE93</accession>
<evidence type="ECO:0000256" key="10">
    <source>
        <dbReference type="ARBA" id="ARBA00023157"/>
    </source>
</evidence>
<evidence type="ECO:0000256" key="12">
    <source>
        <dbReference type="SAM" id="Phobius"/>
    </source>
</evidence>
<evidence type="ECO:0000256" key="2">
    <source>
        <dbReference type="ARBA" id="ARBA00022475"/>
    </source>
</evidence>
<dbReference type="RefSeq" id="WP_246803101.1">
    <property type="nucleotide sequence ID" value="NZ_BJVQ01000041.1"/>
</dbReference>
<gene>
    <name evidence="13" type="ORF">CHO01_26860</name>
    <name evidence="14" type="ORF">HNR08_003238</name>
</gene>
<feature type="transmembrane region" description="Helical" evidence="12">
    <location>
        <begin position="284"/>
        <end position="306"/>
    </location>
</feature>
<feature type="transmembrane region" description="Helical" evidence="12">
    <location>
        <begin position="119"/>
        <end position="140"/>
    </location>
</feature>
<reference evidence="14 16" key="2">
    <citation type="submission" date="2020-08" db="EMBL/GenBank/DDBJ databases">
        <title>Sequencing the genomes of 1000 actinobacteria strains.</title>
        <authorList>
            <person name="Klenk H.-P."/>
        </authorList>
    </citation>
    <scope>NUCLEOTIDE SEQUENCE [LARGE SCALE GENOMIC DNA]</scope>
    <source>
        <strain evidence="14 16">DSM 9581</strain>
    </source>
</reference>
<keyword evidence="2" id="KW-1003">Cell membrane</keyword>
<dbReference type="InterPro" id="IPR003780">
    <property type="entry name" value="COX15/CtaA_fam"/>
</dbReference>